<dbReference type="PANTHER" id="PTHR11071">
    <property type="entry name" value="PEPTIDYL-PROLYL CIS-TRANS ISOMERASE"/>
    <property type="match status" value="1"/>
</dbReference>
<dbReference type="EC" id="5.2.1.8" evidence="4"/>
<reference evidence="7" key="1">
    <citation type="journal article" date="2013" name="Proc. Natl. Acad. Sci. U.S.A.">
        <title>Genome structure and metabolic features in the red seaweed Chondrus crispus shed light on evolution of the Archaeplastida.</title>
        <authorList>
            <person name="Collen J."/>
            <person name="Porcel B."/>
            <person name="Carre W."/>
            <person name="Ball S.G."/>
            <person name="Chaparro C."/>
            <person name="Tonon T."/>
            <person name="Barbeyron T."/>
            <person name="Michel G."/>
            <person name="Noel B."/>
            <person name="Valentin K."/>
            <person name="Elias M."/>
            <person name="Artiguenave F."/>
            <person name="Arun A."/>
            <person name="Aury J.M."/>
            <person name="Barbosa-Neto J.F."/>
            <person name="Bothwell J.H."/>
            <person name="Bouget F.Y."/>
            <person name="Brillet L."/>
            <person name="Cabello-Hurtado F."/>
            <person name="Capella-Gutierrez S."/>
            <person name="Charrier B."/>
            <person name="Cladiere L."/>
            <person name="Cock J.M."/>
            <person name="Coelho S.M."/>
            <person name="Colleoni C."/>
            <person name="Czjzek M."/>
            <person name="Da Silva C."/>
            <person name="Delage L."/>
            <person name="Denoeud F."/>
            <person name="Deschamps P."/>
            <person name="Dittami S.M."/>
            <person name="Gabaldon T."/>
            <person name="Gachon C.M."/>
            <person name="Groisillier A."/>
            <person name="Herve C."/>
            <person name="Jabbari K."/>
            <person name="Katinka M."/>
            <person name="Kloareg B."/>
            <person name="Kowalczyk N."/>
            <person name="Labadie K."/>
            <person name="Leblanc C."/>
            <person name="Lopez P.J."/>
            <person name="McLachlan D.H."/>
            <person name="Meslet-Cladiere L."/>
            <person name="Moustafa A."/>
            <person name="Nehr Z."/>
            <person name="Nyvall Collen P."/>
            <person name="Panaud O."/>
            <person name="Partensky F."/>
            <person name="Poulain J."/>
            <person name="Rensing S.A."/>
            <person name="Rousvoal S."/>
            <person name="Samson G."/>
            <person name="Symeonidi A."/>
            <person name="Weissenbach J."/>
            <person name="Zambounis A."/>
            <person name="Wincker P."/>
            <person name="Boyen C."/>
        </authorList>
    </citation>
    <scope>NUCLEOTIDE SEQUENCE [LARGE SCALE GENOMIC DNA]</scope>
    <source>
        <strain evidence="7">cv. Stackhouse</strain>
    </source>
</reference>
<evidence type="ECO:0000259" key="5">
    <source>
        <dbReference type="PROSITE" id="PS50072"/>
    </source>
</evidence>
<evidence type="ECO:0000256" key="3">
    <source>
        <dbReference type="ARBA" id="ARBA00023235"/>
    </source>
</evidence>
<organism evidence="6 7">
    <name type="scientific">Chondrus crispus</name>
    <name type="common">Carrageen Irish moss</name>
    <name type="synonym">Polymorpha crispa</name>
    <dbReference type="NCBI Taxonomy" id="2769"/>
    <lineage>
        <taxon>Eukaryota</taxon>
        <taxon>Rhodophyta</taxon>
        <taxon>Florideophyceae</taxon>
        <taxon>Rhodymeniophycidae</taxon>
        <taxon>Gigartinales</taxon>
        <taxon>Gigartinaceae</taxon>
        <taxon>Chondrus</taxon>
    </lineage>
</organism>
<sequence length="218" mass="24660">MRRHSIWRYRCILPLPSKLTEVVVDDVAEKPKAPKPRLLKKRIRCYMDIAIDDQPAGRLVFDLRSDLKPRTAENFRSLCAGDNGLSYKDCKFHKIVPGFVLQTGDVELKGEKREGKGGLSIYGRFFADEKLDKLSHDGYGVLSMANAGPHTNNSQFMIVVDPKGTNWLDGKHTVFGSVAKESFETLQRIEECAEVFERDAKERARIIKTCTIIDCGQL</sequence>
<comment type="function">
    <text evidence="4">PPIases accelerate the folding of proteins. It catalyzes the cis-trans isomerization of proline imidic peptide bonds in oligopeptides.</text>
</comment>
<protein>
    <recommendedName>
        <fullName evidence="4">Peptidyl-prolyl cis-trans isomerase</fullName>
        <shortName evidence="4">PPIase</shortName>
        <ecNumber evidence="4">5.2.1.8</ecNumber>
    </recommendedName>
</protein>
<proteinExistence type="inferred from homology"/>
<keyword evidence="7" id="KW-1185">Reference proteome</keyword>
<comment type="catalytic activity">
    <reaction evidence="1 4">
        <text>[protein]-peptidylproline (omega=180) = [protein]-peptidylproline (omega=0)</text>
        <dbReference type="Rhea" id="RHEA:16237"/>
        <dbReference type="Rhea" id="RHEA-COMP:10747"/>
        <dbReference type="Rhea" id="RHEA-COMP:10748"/>
        <dbReference type="ChEBI" id="CHEBI:83833"/>
        <dbReference type="ChEBI" id="CHEBI:83834"/>
        <dbReference type="EC" id="5.2.1.8"/>
    </reaction>
</comment>
<dbReference type="OrthoDB" id="407558at2759"/>
<dbReference type="Gramene" id="CDF38437">
    <property type="protein sequence ID" value="CDF38437"/>
    <property type="gene ID" value="CHC_T00008726001"/>
</dbReference>
<evidence type="ECO:0000256" key="1">
    <source>
        <dbReference type="ARBA" id="ARBA00000971"/>
    </source>
</evidence>
<comment type="similarity">
    <text evidence="4">Belongs to the cyclophilin-type PPIase family.</text>
</comment>
<accession>R7QIU7</accession>
<dbReference type="KEGG" id="ccp:CHC_T00008726001"/>
<keyword evidence="2 4" id="KW-0697">Rotamase</keyword>
<gene>
    <name evidence="6" type="ORF">CHC_T00008726001</name>
</gene>
<dbReference type="GeneID" id="17326042"/>
<dbReference type="Gene3D" id="2.40.100.10">
    <property type="entry name" value="Cyclophilin-like"/>
    <property type="match status" value="1"/>
</dbReference>
<dbReference type="SUPFAM" id="SSF50891">
    <property type="entry name" value="Cyclophilin-like"/>
    <property type="match status" value="1"/>
</dbReference>
<evidence type="ECO:0000313" key="7">
    <source>
        <dbReference type="Proteomes" id="UP000012073"/>
    </source>
</evidence>
<dbReference type="GO" id="GO:0016018">
    <property type="term" value="F:cyclosporin A binding"/>
    <property type="evidence" value="ECO:0007669"/>
    <property type="project" value="TreeGrafter"/>
</dbReference>
<dbReference type="EMBL" id="HG001932">
    <property type="protein sequence ID" value="CDF38437.1"/>
    <property type="molecule type" value="Genomic_DNA"/>
</dbReference>
<dbReference type="OMA" id="MFADESF"/>
<dbReference type="AlphaFoldDB" id="R7QIU7"/>
<evidence type="ECO:0000313" key="6">
    <source>
        <dbReference type="EMBL" id="CDF38437.1"/>
    </source>
</evidence>
<dbReference type="GO" id="GO:0005737">
    <property type="term" value="C:cytoplasm"/>
    <property type="evidence" value="ECO:0007669"/>
    <property type="project" value="TreeGrafter"/>
</dbReference>
<keyword evidence="3 4" id="KW-0413">Isomerase</keyword>
<dbReference type="InterPro" id="IPR002130">
    <property type="entry name" value="Cyclophilin-type_PPIase_dom"/>
</dbReference>
<dbReference type="PhylomeDB" id="R7QIU7"/>
<dbReference type="FunFam" id="2.40.100.10:FF:000025">
    <property type="entry name" value="Peptidyl-prolyl cis-trans isomerase CYP19-2"/>
    <property type="match status" value="1"/>
</dbReference>
<dbReference type="STRING" id="2769.R7QIU7"/>
<dbReference type="GO" id="GO:0003755">
    <property type="term" value="F:peptidyl-prolyl cis-trans isomerase activity"/>
    <property type="evidence" value="ECO:0007669"/>
    <property type="project" value="UniProtKB-UniRule"/>
</dbReference>
<feature type="domain" description="PPIase cyclophilin-type" evidence="5">
    <location>
        <begin position="46"/>
        <end position="217"/>
    </location>
</feature>
<name>R7QIU7_CHOCR</name>
<dbReference type="PANTHER" id="PTHR11071:SF561">
    <property type="entry name" value="PEPTIDYL-PROLYL CIS-TRANS ISOMERASE D-RELATED"/>
    <property type="match status" value="1"/>
</dbReference>
<dbReference type="GO" id="GO:0006457">
    <property type="term" value="P:protein folding"/>
    <property type="evidence" value="ECO:0007669"/>
    <property type="project" value="TreeGrafter"/>
</dbReference>
<dbReference type="Proteomes" id="UP000012073">
    <property type="component" value="Unassembled WGS sequence"/>
</dbReference>
<dbReference type="RefSeq" id="XP_005718330.1">
    <property type="nucleotide sequence ID" value="XM_005718273.1"/>
</dbReference>
<evidence type="ECO:0000256" key="4">
    <source>
        <dbReference type="RuleBase" id="RU363019"/>
    </source>
</evidence>
<dbReference type="InterPro" id="IPR029000">
    <property type="entry name" value="Cyclophilin-like_dom_sf"/>
</dbReference>
<dbReference type="PRINTS" id="PR00153">
    <property type="entry name" value="CSAPPISMRASE"/>
</dbReference>
<dbReference type="Pfam" id="PF00160">
    <property type="entry name" value="Pro_isomerase"/>
    <property type="match status" value="1"/>
</dbReference>
<evidence type="ECO:0000256" key="2">
    <source>
        <dbReference type="ARBA" id="ARBA00023110"/>
    </source>
</evidence>
<dbReference type="PROSITE" id="PS50072">
    <property type="entry name" value="CSA_PPIASE_2"/>
    <property type="match status" value="1"/>
</dbReference>